<dbReference type="PROSITE" id="PS01187">
    <property type="entry name" value="EGF_CA"/>
    <property type="match status" value="1"/>
</dbReference>
<organism evidence="23 24">
    <name type="scientific">Diploptera punctata</name>
    <name type="common">Pacific beetle cockroach</name>
    <dbReference type="NCBI Taxonomy" id="6984"/>
    <lineage>
        <taxon>Eukaryota</taxon>
        <taxon>Metazoa</taxon>
        <taxon>Ecdysozoa</taxon>
        <taxon>Arthropoda</taxon>
        <taxon>Hexapoda</taxon>
        <taxon>Insecta</taxon>
        <taxon>Pterygota</taxon>
        <taxon>Neoptera</taxon>
        <taxon>Polyneoptera</taxon>
        <taxon>Dictyoptera</taxon>
        <taxon>Blattodea</taxon>
        <taxon>Blaberoidea</taxon>
        <taxon>Blaberidae</taxon>
        <taxon>Diplopterinae</taxon>
        <taxon>Diploptera</taxon>
    </lineage>
</organism>
<proteinExistence type="inferred from homology"/>
<dbReference type="CDD" id="cd00063">
    <property type="entry name" value="FN3"/>
    <property type="match status" value="1"/>
</dbReference>
<dbReference type="GO" id="GO:0030182">
    <property type="term" value="P:neuron differentiation"/>
    <property type="evidence" value="ECO:0007669"/>
    <property type="project" value="UniProtKB-ARBA"/>
</dbReference>
<feature type="transmembrane region" description="Helical" evidence="18">
    <location>
        <begin position="715"/>
        <end position="737"/>
    </location>
</feature>
<evidence type="ECO:0000256" key="5">
    <source>
        <dbReference type="ARBA" id="ARBA00022475"/>
    </source>
</evidence>
<dbReference type="GO" id="GO:0051093">
    <property type="term" value="P:negative regulation of developmental process"/>
    <property type="evidence" value="ECO:0007669"/>
    <property type="project" value="UniProtKB-ARBA"/>
</dbReference>
<feature type="disulfide bond" evidence="16">
    <location>
        <begin position="242"/>
        <end position="251"/>
    </location>
</feature>
<dbReference type="FunFam" id="2.10.25.10:FF:000565">
    <property type="entry name" value="Predicted protein"/>
    <property type="match status" value="1"/>
</dbReference>
<dbReference type="EMBL" id="JASPKZ010008199">
    <property type="protein sequence ID" value="KAJ9580698.1"/>
    <property type="molecule type" value="Genomic_DNA"/>
</dbReference>
<dbReference type="PROSITE" id="PS50026">
    <property type="entry name" value="EGF_3"/>
    <property type="match status" value="4"/>
</dbReference>
<evidence type="ECO:0000256" key="2">
    <source>
        <dbReference type="ARBA" id="ARBA00004651"/>
    </source>
</evidence>
<dbReference type="GO" id="GO:0016324">
    <property type="term" value="C:apical plasma membrane"/>
    <property type="evidence" value="ECO:0007669"/>
    <property type="project" value="UniProtKB-SubCell"/>
</dbReference>
<comment type="subcellular location">
    <subcellularLocation>
        <location evidence="1">Apical cell membrane</location>
        <topology evidence="1">Single-pass type I membrane protein</topology>
    </subcellularLocation>
    <subcellularLocation>
        <location evidence="2">Cell membrane</location>
        <topology evidence="2">Multi-pass membrane protein</topology>
    </subcellularLocation>
</comment>
<dbReference type="GO" id="GO:0003002">
    <property type="term" value="P:regionalization"/>
    <property type="evidence" value="ECO:0007669"/>
    <property type="project" value="UniProtKB-ARBA"/>
</dbReference>
<feature type="domain" description="Fibronectin type-III" evidence="22">
    <location>
        <begin position="1"/>
        <end position="95"/>
    </location>
</feature>
<feature type="disulfide bond" evidence="16">
    <location>
        <begin position="204"/>
        <end position="213"/>
    </location>
</feature>
<dbReference type="FunFam" id="2.10.25.10:FF:000122">
    <property type="entry name" value="Protein crumbs homolog 2"/>
    <property type="match status" value="1"/>
</dbReference>
<keyword evidence="7" id="KW-0597">Phosphoprotein</keyword>
<dbReference type="GO" id="GO:0048592">
    <property type="term" value="P:eye morphogenesis"/>
    <property type="evidence" value="ECO:0007669"/>
    <property type="project" value="UniProtKB-ARBA"/>
</dbReference>
<dbReference type="PANTHER" id="PTHR47767:SF1">
    <property type="entry name" value="ADHESION G PROTEIN-COUPLED RECEPTOR G7"/>
    <property type="match status" value="1"/>
</dbReference>
<dbReference type="Pfam" id="PF00008">
    <property type="entry name" value="EGF"/>
    <property type="match status" value="4"/>
</dbReference>
<feature type="compositionally biased region" description="Polar residues" evidence="17">
    <location>
        <begin position="1159"/>
        <end position="1171"/>
    </location>
</feature>
<dbReference type="Gene3D" id="2.10.25.10">
    <property type="entry name" value="Laminin"/>
    <property type="match status" value="4"/>
</dbReference>
<dbReference type="SUPFAM" id="SSF49265">
    <property type="entry name" value="Fibronectin type III"/>
    <property type="match status" value="1"/>
</dbReference>
<dbReference type="InterPro" id="IPR001881">
    <property type="entry name" value="EGF-like_Ca-bd_dom"/>
</dbReference>
<dbReference type="InterPro" id="IPR018097">
    <property type="entry name" value="EGF_Ca-bd_CS"/>
</dbReference>
<evidence type="ECO:0000256" key="3">
    <source>
        <dbReference type="ARBA" id="ARBA00005847"/>
    </source>
</evidence>
<feature type="transmembrane region" description="Helical" evidence="18">
    <location>
        <begin position="943"/>
        <end position="962"/>
    </location>
</feature>
<feature type="domain" description="GAIN-B" evidence="20">
    <location>
        <begin position="551"/>
        <end position="703"/>
    </location>
</feature>
<reference evidence="23" key="1">
    <citation type="journal article" date="2023" name="IScience">
        <title>Live-bearing cockroach genome reveals convergent evolutionary mechanisms linked to viviparity in insects and beyond.</title>
        <authorList>
            <person name="Fouks B."/>
            <person name="Harrison M.C."/>
            <person name="Mikhailova A.A."/>
            <person name="Marchal E."/>
            <person name="English S."/>
            <person name="Carruthers M."/>
            <person name="Jennings E.C."/>
            <person name="Chiamaka E.L."/>
            <person name="Frigard R.A."/>
            <person name="Pippel M."/>
            <person name="Attardo G.M."/>
            <person name="Benoit J.B."/>
            <person name="Bornberg-Bauer E."/>
            <person name="Tobe S.S."/>
        </authorList>
    </citation>
    <scope>NUCLEOTIDE SEQUENCE</scope>
    <source>
        <strain evidence="23">Stay&amp;Tobe</strain>
    </source>
</reference>
<dbReference type="PROSITE" id="PS50221">
    <property type="entry name" value="GAIN_B"/>
    <property type="match status" value="1"/>
</dbReference>
<feature type="disulfide bond" evidence="16">
    <location>
        <begin position="128"/>
        <end position="137"/>
    </location>
</feature>
<dbReference type="InterPro" id="IPR017981">
    <property type="entry name" value="GPCR_2-like_7TM"/>
</dbReference>
<dbReference type="PROSITE" id="PS00010">
    <property type="entry name" value="ASX_HYDROXYL"/>
    <property type="match status" value="4"/>
</dbReference>
<dbReference type="InterPro" id="IPR036116">
    <property type="entry name" value="FN3_sf"/>
</dbReference>
<evidence type="ECO:0000256" key="14">
    <source>
        <dbReference type="ARBA" id="ARBA00023157"/>
    </source>
</evidence>
<feature type="domain" description="EGF-like" evidence="19">
    <location>
        <begin position="178"/>
        <end position="214"/>
    </location>
</feature>
<dbReference type="SMART" id="SM00303">
    <property type="entry name" value="GPS"/>
    <property type="match status" value="1"/>
</dbReference>
<evidence type="ECO:0000256" key="13">
    <source>
        <dbReference type="ARBA" id="ARBA00023136"/>
    </source>
</evidence>
<dbReference type="PROSITE" id="PS01186">
    <property type="entry name" value="EGF_2"/>
    <property type="match status" value="4"/>
</dbReference>
<protein>
    <submittedName>
        <fullName evidence="23">Uncharacterized protein</fullName>
    </submittedName>
</protein>
<evidence type="ECO:0000256" key="10">
    <source>
        <dbReference type="ARBA" id="ARBA00022737"/>
    </source>
</evidence>
<dbReference type="Pfam" id="PF01825">
    <property type="entry name" value="GPS"/>
    <property type="match status" value="1"/>
</dbReference>
<comment type="similarity">
    <text evidence="3">Belongs to the NOTCH family.</text>
</comment>
<dbReference type="SMART" id="SM00179">
    <property type="entry name" value="EGF_CA"/>
    <property type="match status" value="4"/>
</dbReference>
<evidence type="ECO:0000256" key="1">
    <source>
        <dbReference type="ARBA" id="ARBA00004247"/>
    </source>
</evidence>
<keyword evidence="15" id="KW-0325">Glycoprotein</keyword>
<evidence type="ECO:0000256" key="15">
    <source>
        <dbReference type="ARBA" id="ARBA00023180"/>
    </source>
</evidence>
<dbReference type="PROSITE" id="PS50261">
    <property type="entry name" value="G_PROTEIN_RECEP_F2_4"/>
    <property type="match status" value="1"/>
</dbReference>
<name>A0AAD7ZHM0_DIPPU</name>
<evidence type="ECO:0000256" key="12">
    <source>
        <dbReference type="ARBA" id="ARBA00022989"/>
    </source>
</evidence>
<dbReference type="GO" id="GO:0080090">
    <property type="term" value="P:regulation of primary metabolic process"/>
    <property type="evidence" value="ECO:0007669"/>
    <property type="project" value="UniProtKB-ARBA"/>
</dbReference>
<keyword evidence="24" id="KW-1185">Reference proteome</keyword>
<feature type="region of interest" description="Disordered" evidence="17">
    <location>
        <begin position="1141"/>
        <end position="1179"/>
    </location>
</feature>
<feature type="transmembrane region" description="Helical" evidence="18">
    <location>
        <begin position="779"/>
        <end position="804"/>
    </location>
</feature>
<evidence type="ECO:0000256" key="17">
    <source>
        <dbReference type="SAM" id="MobiDB-lite"/>
    </source>
</evidence>
<sequence>PLKLAVITTGDKWVMMCWKQPLSGNALGYLVVTHHNDSSMTHNVTAAQLGLKKDLLCTSVSNLEKWSNYTVQVAGWNNEEVGIRTPPVSFSTRVNRKACEVDIDDCDPYPCFNNATCIDGLNNYACICQRGFEGDLCQHNIDECMADPCLNGAVCIDKIGSYLCNCPQGYDGDYCEDEIDECMSLPCLNGGVCTDAFNDFSCDCPSGFNGKRCEWDVDLCQSQPCQNGAECIDLVDHFSCKCRHGYEGILCELKVQCPAEVLQTDRGTFLWKPVEHGIISRLLCPYGMDTNYTEFYSNWQEFYIANTSSQHFAIDDLMDSPQHSRKSKEETKYNNKKTNYFNNTKKMKDELKRLSVTYKQTSIKLQGHLKDVDSARTQQFSENDELRKKMESRLQVDNEGRAYAVRSCLQWNDGSVAWTNMVDSICRDKHSTFIEKWSQDLEQLTKDPTQINVEVFINTSIQIRKILEYAISDKKIAQTMFSVMSNMMAVNDTVLDNGDRSGNITRSLVQVIDTYSSFVKLSKSGKIVIVTENLALETREYSTPDSLCYSPPKTLVKQTAIVLEDGAQVNEGNQDILINIPREAIDKALKQVQILRLQFVYYKNSKFFRANNVNSSLPSNSITKQHVISASVSGIHIGNLTEPLEYLFHNFHGNAKQKCVYWDPESQEWLDDGIETNQSSEWIQCQSSHMTAFSVLLDPQLGTAIPDKHRQLLSIISYVGSTCSIVGLFLTILTYSLFRCLNRDRSGKIVLNLSISLLLMNIAFLLVTLEQYVDNHRLMFIDICTAVAVATHYLVLTSLMWMLVEALNMYQLLITVFATAETRFMCKRMFCAWGVPLVIVGGTVCYDLQFYNSSEADYCMVTTSKPILYYIAYLGPSCLILVINCIVFILVSKVLFQRRIHGIGKMESPIITVAQIRGAFTVMTLLGVTWVFGALALGEAKLVFQYIFCISNSLQGFIIFVVRCVQYPEARMAWLTLIHTGKLKKHRGSHGGYGMPSSSHSRHTISSSTHSEIQARHRASSTRKTSRNSSLWSRLNKYDAQHKSNSYSYSNSSFHNTLRSSCSSEYKPQCKTDFLKESSTDGNSQSQGSTVGDSCHMTPISDKLRKSVDFLSRSQSMDMGAICSKSNIALSLESNRHTCSLKRGSSMRVKEPQIPPVQEKQQSGSQQSLSTKEGEDTSWQFMRAPPDGMSESKPSTIVESQTTNLSHSDQGYMSGVCTAEHSPESPHLEPKQAITPQSLETSGTNEGSMKTPELYADVKPSTEVKHTAMICRLEYDF</sequence>
<dbReference type="PRINTS" id="PR00249">
    <property type="entry name" value="GPCRSECRETIN"/>
</dbReference>
<feature type="transmembrane region" description="Helical" evidence="18">
    <location>
        <begin position="871"/>
        <end position="896"/>
    </location>
</feature>
<feature type="disulfide bond" evidence="16">
    <location>
        <begin position="166"/>
        <end position="175"/>
    </location>
</feature>
<dbReference type="FunFam" id="2.10.25.10:FF:000143">
    <property type="entry name" value="Protein crumbs 1"/>
    <property type="match status" value="1"/>
</dbReference>
<dbReference type="CDD" id="cd15040">
    <property type="entry name" value="7tmB2_Adhesion"/>
    <property type="match status" value="1"/>
</dbReference>
<dbReference type="InterPro" id="IPR000152">
    <property type="entry name" value="EGF-type_Asp/Asn_hydroxyl_site"/>
</dbReference>
<keyword evidence="13 18" id="KW-0472">Membrane</keyword>
<keyword evidence="8 18" id="KW-0812">Transmembrane</keyword>
<dbReference type="GO" id="GO:0005509">
    <property type="term" value="F:calcium ion binding"/>
    <property type="evidence" value="ECO:0007669"/>
    <property type="project" value="InterPro"/>
</dbReference>
<dbReference type="InterPro" id="IPR057244">
    <property type="entry name" value="GAIN_B"/>
</dbReference>
<dbReference type="Pfam" id="PF00002">
    <property type="entry name" value="7tm_2"/>
    <property type="match status" value="1"/>
</dbReference>
<evidence type="ECO:0000259" key="19">
    <source>
        <dbReference type="PROSITE" id="PS50026"/>
    </source>
</evidence>
<dbReference type="Proteomes" id="UP001233999">
    <property type="component" value="Unassembled WGS sequence"/>
</dbReference>
<keyword evidence="9" id="KW-0732">Signal</keyword>
<dbReference type="InterPro" id="IPR046338">
    <property type="entry name" value="GAIN_dom_sf"/>
</dbReference>
<dbReference type="GO" id="GO:0060255">
    <property type="term" value="P:regulation of macromolecule metabolic process"/>
    <property type="evidence" value="ECO:0007669"/>
    <property type="project" value="UniProtKB-ARBA"/>
</dbReference>
<dbReference type="InterPro" id="IPR000203">
    <property type="entry name" value="GPS"/>
</dbReference>
<evidence type="ECO:0000313" key="24">
    <source>
        <dbReference type="Proteomes" id="UP001233999"/>
    </source>
</evidence>
<feature type="domain" description="EGF-like" evidence="19">
    <location>
        <begin position="140"/>
        <end position="176"/>
    </location>
</feature>
<dbReference type="GO" id="GO:0009967">
    <property type="term" value="P:positive regulation of signal transduction"/>
    <property type="evidence" value="ECO:0007669"/>
    <property type="project" value="UniProtKB-ARBA"/>
</dbReference>
<evidence type="ECO:0000256" key="9">
    <source>
        <dbReference type="ARBA" id="ARBA00022729"/>
    </source>
</evidence>
<feature type="region of interest" description="Disordered" evidence="17">
    <location>
        <begin position="1074"/>
        <end position="1099"/>
    </location>
</feature>
<evidence type="ECO:0000259" key="20">
    <source>
        <dbReference type="PROSITE" id="PS50221"/>
    </source>
</evidence>
<dbReference type="GO" id="GO:0004930">
    <property type="term" value="F:G protein-coupled receptor activity"/>
    <property type="evidence" value="ECO:0007669"/>
    <property type="project" value="InterPro"/>
</dbReference>
<dbReference type="InterPro" id="IPR013783">
    <property type="entry name" value="Ig-like_fold"/>
</dbReference>
<dbReference type="Gene3D" id="1.20.1070.10">
    <property type="entry name" value="Rhodopsin 7-helix transmembrane proteins"/>
    <property type="match status" value="1"/>
</dbReference>
<keyword evidence="12 18" id="KW-1133">Transmembrane helix</keyword>
<feature type="domain" description="EGF-like" evidence="19">
    <location>
        <begin position="102"/>
        <end position="138"/>
    </location>
</feature>
<dbReference type="InterPro" id="IPR000742">
    <property type="entry name" value="EGF"/>
</dbReference>
<dbReference type="SUPFAM" id="SSF57184">
    <property type="entry name" value="Growth factor receptor domain"/>
    <property type="match status" value="1"/>
</dbReference>
<keyword evidence="5" id="KW-1003">Cell membrane</keyword>
<evidence type="ECO:0000256" key="7">
    <source>
        <dbReference type="ARBA" id="ARBA00022553"/>
    </source>
</evidence>
<evidence type="ECO:0000313" key="23">
    <source>
        <dbReference type="EMBL" id="KAJ9580698.1"/>
    </source>
</evidence>
<dbReference type="InterPro" id="IPR003961">
    <property type="entry name" value="FN3_dom"/>
</dbReference>
<feature type="transmembrane region" description="Helical" evidence="18">
    <location>
        <begin position="830"/>
        <end position="851"/>
    </location>
</feature>
<evidence type="ECO:0000259" key="21">
    <source>
        <dbReference type="PROSITE" id="PS50261"/>
    </source>
</evidence>
<accession>A0AAD7ZHM0</accession>
<dbReference type="Gene3D" id="2.60.40.10">
    <property type="entry name" value="Immunoglobulins"/>
    <property type="match status" value="1"/>
</dbReference>
<dbReference type="SUPFAM" id="SSF81321">
    <property type="entry name" value="Family A G protein-coupled receptor-like"/>
    <property type="match status" value="1"/>
</dbReference>
<dbReference type="SMART" id="SM00181">
    <property type="entry name" value="EGF"/>
    <property type="match status" value="4"/>
</dbReference>
<feature type="compositionally biased region" description="Polar residues" evidence="17">
    <location>
        <begin position="1080"/>
        <end position="1092"/>
    </location>
</feature>
<keyword evidence="10" id="KW-0677">Repeat</keyword>
<comment type="caution">
    <text evidence="16">Lacks conserved residue(s) required for the propagation of feature annotation.</text>
</comment>
<evidence type="ECO:0000256" key="11">
    <source>
        <dbReference type="ARBA" id="ARBA00022782"/>
    </source>
</evidence>
<dbReference type="AlphaFoldDB" id="A0AAD7ZHM0"/>
<dbReference type="PROSITE" id="PS50853">
    <property type="entry name" value="FN3"/>
    <property type="match status" value="1"/>
</dbReference>
<feature type="compositionally biased region" description="Basic residues" evidence="17">
    <location>
        <begin position="1016"/>
        <end position="1026"/>
    </location>
</feature>
<gene>
    <name evidence="23" type="ORF">L9F63_024126</name>
</gene>
<dbReference type="PANTHER" id="PTHR47767">
    <property type="entry name" value="ADHESION G PROTEIN-COUPLED RECEPTOR G7"/>
    <property type="match status" value="1"/>
</dbReference>
<dbReference type="InterPro" id="IPR053066">
    <property type="entry name" value="ADGR_G7"/>
</dbReference>
<feature type="region of interest" description="Disordered" evidence="17">
    <location>
        <begin position="986"/>
        <end position="1028"/>
    </location>
</feature>
<dbReference type="PROSITE" id="PS00022">
    <property type="entry name" value="EGF_1"/>
    <property type="match status" value="4"/>
</dbReference>
<evidence type="ECO:0000256" key="4">
    <source>
        <dbReference type="ARBA" id="ARBA00022473"/>
    </source>
</evidence>
<evidence type="ECO:0000256" key="8">
    <source>
        <dbReference type="ARBA" id="ARBA00022692"/>
    </source>
</evidence>
<keyword evidence="6 16" id="KW-0245">EGF-like domain</keyword>
<dbReference type="InterPro" id="IPR000832">
    <property type="entry name" value="GPCR_2_secretin-like"/>
</dbReference>
<dbReference type="FunFam" id="2.10.25.10:FF:000471">
    <property type="entry name" value="Protein lin-12"/>
    <property type="match status" value="1"/>
</dbReference>
<reference evidence="23" key="2">
    <citation type="submission" date="2023-05" db="EMBL/GenBank/DDBJ databases">
        <authorList>
            <person name="Fouks B."/>
        </authorList>
    </citation>
    <scope>NUCLEOTIDE SEQUENCE</scope>
    <source>
        <strain evidence="23">Stay&amp;Tobe</strain>
        <tissue evidence="23">Testes</tissue>
    </source>
</reference>
<dbReference type="GO" id="GO:0007166">
    <property type="term" value="P:cell surface receptor signaling pathway"/>
    <property type="evidence" value="ECO:0007669"/>
    <property type="project" value="InterPro"/>
</dbReference>
<comment type="caution">
    <text evidence="23">The sequence shown here is derived from an EMBL/GenBank/DDBJ whole genome shotgun (WGS) entry which is preliminary data.</text>
</comment>
<dbReference type="GO" id="GO:0051241">
    <property type="term" value="P:negative regulation of multicellular organismal process"/>
    <property type="evidence" value="ECO:0007669"/>
    <property type="project" value="UniProtKB-ARBA"/>
</dbReference>
<evidence type="ECO:0000256" key="16">
    <source>
        <dbReference type="PROSITE-ProRule" id="PRU00076"/>
    </source>
</evidence>
<keyword evidence="4" id="KW-0217">Developmental protein</keyword>
<dbReference type="SUPFAM" id="SSF57196">
    <property type="entry name" value="EGF/Laminin"/>
    <property type="match status" value="1"/>
</dbReference>
<feature type="domain" description="G-protein coupled receptors family 2 profile 2" evidence="21">
    <location>
        <begin position="713"/>
        <end position="967"/>
    </location>
</feature>
<dbReference type="GO" id="GO:0048468">
    <property type="term" value="P:cell development"/>
    <property type="evidence" value="ECO:0007669"/>
    <property type="project" value="UniProtKB-ARBA"/>
</dbReference>
<keyword evidence="11" id="KW-0221">Differentiation</keyword>
<evidence type="ECO:0000256" key="6">
    <source>
        <dbReference type="ARBA" id="ARBA00022536"/>
    </source>
</evidence>
<dbReference type="InterPro" id="IPR009030">
    <property type="entry name" value="Growth_fac_rcpt_cys_sf"/>
</dbReference>
<feature type="domain" description="EGF-like" evidence="19">
    <location>
        <begin position="216"/>
        <end position="252"/>
    </location>
</feature>
<feature type="transmembrane region" description="Helical" evidence="18">
    <location>
        <begin position="749"/>
        <end position="767"/>
    </location>
</feature>
<feature type="non-terminal residue" evidence="23">
    <location>
        <position position="1277"/>
    </location>
</feature>
<evidence type="ECO:0000256" key="18">
    <source>
        <dbReference type="SAM" id="Phobius"/>
    </source>
</evidence>
<keyword evidence="14 16" id="KW-1015">Disulfide bond</keyword>
<evidence type="ECO:0000259" key="22">
    <source>
        <dbReference type="PROSITE" id="PS50853"/>
    </source>
</evidence>
<feature type="non-terminal residue" evidence="23">
    <location>
        <position position="1"/>
    </location>
</feature>
<dbReference type="CDD" id="cd00054">
    <property type="entry name" value="EGF_CA"/>
    <property type="match status" value="4"/>
</dbReference>
<dbReference type="Gene3D" id="2.60.220.50">
    <property type="match status" value="1"/>
</dbReference>
<dbReference type="GO" id="GO:0008593">
    <property type="term" value="P:regulation of Notch signaling pathway"/>
    <property type="evidence" value="ECO:0007669"/>
    <property type="project" value="UniProtKB-ARBA"/>
</dbReference>
<feature type="transmembrane region" description="Helical" evidence="18">
    <location>
        <begin position="916"/>
        <end position="937"/>
    </location>
</feature>